<sequence>MDGACGSANGRRVDRPARVAESLISISDSSAIGDALDGQSGAEEAAMFLLNGRLGRQSARQAQLPYRGASSSAFTCPHAAGREPAHNSMQGRQQFHLQKGGRSTLPNTGCAMNDRRYEA</sequence>
<protein>
    <submittedName>
        <fullName evidence="2">Uncharacterized protein</fullName>
    </submittedName>
</protein>
<organism evidence="2 3">
    <name type="scientific">Ramazzottius varieornatus</name>
    <name type="common">Water bear</name>
    <name type="synonym">Tardigrade</name>
    <dbReference type="NCBI Taxonomy" id="947166"/>
    <lineage>
        <taxon>Eukaryota</taxon>
        <taxon>Metazoa</taxon>
        <taxon>Ecdysozoa</taxon>
        <taxon>Tardigrada</taxon>
        <taxon>Eutardigrada</taxon>
        <taxon>Parachela</taxon>
        <taxon>Hypsibioidea</taxon>
        <taxon>Ramazzottiidae</taxon>
        <taxon>Ramazzottius</taxon>
    </lineage>
</organism>
<evidence type="ECO:0000313" key="3">
    <source>
        <dbReference type="Proteomes" id="UP000186922"/>
    </source>
</evidence>
<dbReference type="EMBL" id="BDGG01000018">
    <property type="protein sequence ID" value="GAV08631.1"/>
    <property type="molecule type" value="Genomic_DNA"/>
</dbReference>
<keyword evidence="3" id="KW-1185">Reference proteome</keyword>
<evidence type="ECO:0000256" key="1">
    <source>
        <dbReference type="SAM" id="MobiDB-lite"/>
    </source>
</evidence>
<feature type="compositionally biased region" description="Polar residues" evidence="1">
    <location>
        <begin position="87"/>
        <end position="96"/>
    </location>
</feature>
<feature type="region of interest" description="Disordered" evidence="1">
    <location>
        <begin position="71"/>
        <end position="119"/>
    </location>
</feature>
<gene>
    <name evidence="2" type="primary">RvY_18295-1</name>
    <name evidence="2" type="synonym">RvY_18295.1</name>
    <name evidence="2" type="ORF">RvY_18295</name>
</gene>
<proteinExistence type="predicted"/>
<reference evidence="2 3" key="1">
    <citation type="journal article" date="2016" name="Nat. Commun.">
        <title>Extremotolerant tardigrade genome and improved radiotolerance of human cultured cells by tardigrade-unique protein.</title>
        <authorList>
            <person name="Hashimoto T."/>
            <person name="Horikawa D.D."/>
            <person name="Saito Y."/>
            <person name="Kuwahara H."/>
            <person name="Kozuka-Hata H."/>
            <person name="Shin-I T."/>
            <person name="Minakuchi Y."/>
            <person name="Ohishi K."/>
            <person name="Motoyama A."/>
            <person name="Aizu T."/>
            <person name="Enomoto A."/>
            <person name="Kondo K."/>
            <person name="Tanaka S."/>
            <person name="Hara Y."/>
            <person name="Koshikawa S."/>
            <person name="Sagara H."/>
            <person name="Miura T."/>
            <person name="Yokobori S."/>
            <person name="Miyagawa K."/>
            <person name="Suzuki Y."/>
            <person name="Kubo T."/>
            <person name="Oyama M."/>
            <person name="Kohara Y."/>
            <person name="Fujiyama A."/>
            <person name="Arakawa K."/>
            <person name="Katayama T."/>
            <person name="Toyoda A."/>
            <person name="Kunieda T."/>
        </authorList>
    </citation>
    <scope>NUCLEOTIDE SEQUENCE [LARGE SCALE GENOMIC DNA]</scope>
    <source>
        <strain evidence="2 3">YOKOZUNA-1</strain>
    </source>
</reference>
<evidence type="ECO:0000313" key="2">
    <source>
        <dbReference type="EMBL" id="GAV08631.1"/>
    </source>
</evidence>
<accession>A0A1D1W5C2</accession>
<dbReference type="AlphaFoldDB" id="A0A1D1W5C2"/>
<comment type="caution">
    <text evidence="2">The sequence shown here is derived from an EMBL/GenBank/DDBJ whole genome shotgun (WGS) entry which is preliminary data.</text>
</comment>
<name>A0A1D1W5C2_RAMVA</name>
<dbReference type="Proteomes" id="UP000186922">
    <property type="component" value="Unassembled WGS sequence"/>
</dbReference>